<evidence type="ECO:0000256" key="1">
    <source>
        <dbReference type="ARBA" id="ARBA00022801"/>
    </source>
</evidence>
<feature type="domain" description="Alpha/beta hydrolase fold-3" evidence="2">
    <location>
        <begin position="87"/>
        <end position="301"/>
    </location>
</feature>
<gene>
    <name evidence="3" type="ORF">BD310DRAFT_942400</name>
</gene>
<accession>A0A4Q9N7R9</accession>
<reference evidence="3 4" key="1">
    <citation type="submission" date="2019-01" db="EMBL/GenBank/DDBJ databases">
        <title>Draft genome sequences of three monokaryotic isolates of the white-rot basidiomycete fungus Dichomitus squalens.</title>
        <authorList>
            <consortium name="DOE Joint Genome Institute"/>
            <person name="Lopez S.C."/>
            <person name="Andreopoulos B."/>
            <person name="Pangilinan J."/>
            <person name="Lipzen A."/>
            <person name="Riley R."/>
            <person name="Ahrendt S."/>
            <person name="Ng V."/>
            <person name="Barry K."/>
            <person name="Daum C."/>
            <person name="Grigoriev I.V."/>
            <person name="Hilden K.S."/>
            <person name="Makela M.R."/>
            <person name="de Vries R.P."/>
        </authorList>
    </citation>
    <scope>NUCLEOTIDE SEQUENCE [LARGE SCALE GENOMIC DNA]</scope>
    <source>
        <strain evidence="3 4">CBS 464.89</strain>
    </source>
</reference>
<dbReference type="Pfam" id="PF07859">
    <property type="entry name" value="Abhydrolase_3"/>
    <property type="match status" value="1"/>
</dbReference>
<dbReference type="ESTHER" id="dicsq-r7t117">
    <property type="family name" value="Hormone-sensitive_lipase_like"/>
</dbReference>
<evidence type="ECO:0000259" key="2">
    <source>
        <dbReference type="Pfam" id="PF07859"/>
    </source>
</evidence>
<dbReference type="PANTHER" id="PTHR48081:SF8">
    <property type="entry name" value="ALPHA_BETA HYDROLASE FOLD-3 DOMAIN-CONTAINING PROTEIN-RELATED"/>
    <property type="match status" value="1"/>
</dbReference>
<organism evidence="3 4">
    <name type="scientific">Dichomitus squalens</name>
    <dbReference type="NCBI Taxonomy" id="114155"/>
    <lineage>
        <taxon>Eukaryota</taxon>
        <taxon>Fungi</taxon>
        <taxon>Dikarya</taxon>
        <taxon>Basidiomycota</taxon>
        <taxon>Agaricomycotina</taxon>
        <taxon>Agaricomycetes</taxon>
        <taxon>Polyporales</taxon>
        <taxon>Polyporaceae</taxon>
        <taxon>Dichomitus</taxon>
    </lineage>
</organism>
<keyword evidence="4" id="KW-1185">Reference proteome</keyword>
<dbReference type="InterPro" id="IPR029058">
    <property type="entry name" value="AB_hydrolase_fold"/>
</dbReference>
<protein>
    <submittedName>
        <fullName evidence="3">Alpha/Beta hydrolase protein</fullName>
    </submittedName>
</protein>
<dbReference type="InterPro" id="IPR013094">
    <property type="entry name" value="AB_hydrolase_3"/>
</dbReference>
<dbReference type="AlphaFoldDB" id="A0A4Q9N7R9"/>
<evidence type="ECO:0000313" key="4">
    <source>
        <dbReference type="Proteomes" id="UP000292082"/>
    </source>
</evidence>
<dbReference type="SUPFAM" id="SSF53474">
    <property type="entry name" value="alpha/beta-Hydrolases"/>
    <property type="match status" value="1"/>
</dbReference>
<dbReference type="GO" id="GO:0016787">
    <property type="term" value="F:hydrolase activity"/>
    <property type="evidence" value="ECO:0007669"/>
    <property type="project" value="UniProtKB-KW"/>
</dbReference>
<dbReference type="STRING" id="114155.A0A4Q9N7R9"/>
<proteinExistence type="predicted"/>
<keyword evidence="1 3" id="KW-0378">Hydrolase</keyword>
<dbReference type="EMBL" id="ML145343">
    <property type="protein sequence ID" value="TBU51297.1"/>
    <property type="molecule type" value="Genomic_DNA"/>
</dbReference>
<dbReference type="Gene3D" id="3.40.50.1820">
    <property type="entry name" value="alpha/beta hydrolase"/>
    <property type="match status" value="1"/>
</dbReference>
<dbReference type="InterPro" id="IPR050300">
    <property type="entry name" value="GDXG_lipolytic_enzyme"/>
</dbReference>
<dbReference type="PANTHER" id="PTHR48081">
    <property type="entry name" value="AB HYDROLASE SUPERFAMILY PROTEIN C4A8.06C"/>
    <property type="match status" value="1"/>
</dbReference>
<dbReference type="Proteomes" id="UP000292082">
    <property type="component" value="Unassembled WGS sequence"/>
</dbReference>
<sequence length="330" mass="36125">MDPEYAAAVAPLLNAPHPTTPPSVEQVRAHFAHSLIEPNKSFHEGRLPPASAYSVEDRTVKVDGGEIIVRCITPLVNDEGQTFPVFVNIHGGGWCVGSIEIDDYHLRRISVDLQISVVNVEYRLAPEHPFPTAVNDCYAALKWTVENAPSLKVDLSKGFLVGGHSAGGNLSAVLAHETKKDPFFAGRQITGQLLREPVVVHFDAYPESLKGELRASVENKDNPPLTAAVMLGLFHMYQGPPADPRLSPLLYPSHEGLPPAYVQVMGLDPLRDDGIVYEKTLKAAGVKTRIDLYPGVGHGFYYNFPSIKLAELVRQDVVKGLKWLLGRSTE</sequence>
<evidence type="ECO:0000313" key="3">
    <source>
        <dbReference type="EMBL" id="TBU51297.1"/>
    </source>
</evidence>
<name>A0A4Q9N7R9_9APHY</name>